<name>E1KZG7_FINMA</name>
<dbReference type="OrthoDB" id="307302at2"/>
<accession>E1KZG7</accession>
<dbReference type="EMBL" id="AEDP01000047">
    <property type="protein sequence ID" value="EFL53519.1"/>
    <property type="molecule type" value="Genomic_DNA"/>
</dbReference>
<evidence type="ECO:0000313" key="2">
    <source>
        <dbReference type="Proteomes" id="UP000003807"/>
    </source>
</evidence>
<proteinExistence type="predicted"/>
<evidence type="ECO:0000313" key="1">
    <source>
        <dbReference type="EMBL" id="EFL53519.1"/>
    </source>
</evidence>
<dbReference type="AlphaFoldDB" id="E1KZG7"/>
<reference evidence="1 2" key="1">
    <citation type="submission" date="2010-08" db="EMBL/GenBank/DDBJ databases">
        <authorList>
            <person name="Durkin A.S."/>
            <person name="Madupu R."/>
            <person name="Torralba M."/>
            <person name="Gillis M."/>
            <person name="Methe B."/>
            <person name="Sutton G."/>
            <person name="Nelson K.E."/>
        </authorList>
    </citation>
    <scope>NUCLEOTIDE SEQUENCE [LARGE SCALE GENOMIC DNA]</scope>
    <source>
        <strain evidence="1 2">BVS033A4</strain>
    </source>
</reference>
<evidence type="ECO:0008006" key="3">
    <source>
        <dbReference type="Google" id="ProtNLM"/>
    </source>
</evidence>
<dbReference type="NCBIfam" id="NF040728">
    <property type="entry name" value="MerB_rel_SaoL"/>
    <property type="match status" value="1"/>
</dbReference>
<organism evidence="1 2">
    <name type="scientific">Finegoldia magna BVS033A4</name>
    <dbReference type="NCBI Taxonomy" id="866773"/>
    <lineage>
        <taxon>Bacteria</taxon>
        <taxon>Bacillati</taxon>
        <taxon>Bacillota</taxon>
        <taxon>Tissierellia</taxon>
        <taxon>Tissierellales</taxon>
        <taxon>Peptoniphilaceae</taxon>
        <taxon>Finegoldia</taxon>
    </lineage>
</organism>
<dbReference type="SUPFAM" id="SSF160387">
    <property type="entry name" value="NosL/MerB-like"/>
    <property type="match status" value="1"/>
</dbReference>
<dbReference type="InterPro" id="IPR004927">
    <property type="entry name" value="MerB"/>
</dbReference>
<dbReference type="GO" id="GO:0018836">
    <property type="term" value="F:alkylmercury lyase activity"/>
    <property type="evidence" value="ECO:0007669"/>
    <property type="project" value="InterPro"/>
</dbReference>
<sequence>MMKTSIDIKDVECNEEILTPEERKDRIGILNLMLDEGGVLPISKCSKFKTLDSLIKKKKLILDEQEKEIQFAYPVSGLPTSHHITLSDGREYYSMCAIDSLGSYFTFWQDLEIDSVCSTSGEPIKVVVKNGEIVHRSSPDINCIHVDLNAFENWSACC</sequence>
<dbReference type="Gene3D" id="3.30.450.410">
    <property type="match status" value="1"/>
</dbReference>
<dbReference type="Pfam" id="PF03243">
    <property type="entry name" value="MerB"/>
    <property type="match status" value="1"/>
</dbReference>
<gene>
    <name evidence="1" type="ORF">HMPREF9289_1518</name>
</gene>
<dbReference type="Proteomes" id="UP000003807">
    <property type="component" value="Unassembled WGS sequence"/>
</dbReference>
<comment type="caution">
    <text evidence="1">The sequence shown here is derived from an EMBL/GenBank/DDBJ whole genome shotgun (WGS) entry which is preliminary data.</text>
</comment>
<protein>
    <recommendedName>
        <fullName evidence="3">Alkylmercury lyase</fullName>
    </recommendedName>
</protein>
<dbReference type="InterPro" id="IPR053717">
    <property type="entry name" value="MerB_lyase_sf"/>
</dbReference>